<gene>
    <name evidence="2" type="ORF">K432DRAFT_384585</name>
</gene>
<name>A0A8E2JCN6_9PEZI</name>
<feature type="compositionally biased region" description="Low complexity" evidence="1">
    <location>
        <begin position="29"/>
        <end position="39"/>
    </location>
</feature>
<accession>A0A8E2JCN6</accession>
<sequence>MHRTMSEYSSVEVVLTCFFPSQAHHVQQPSVPSSPISSAPSPPHLSVASAPTNGNRHASRASAILRYITRTEPEPKPTRLTPQLDTSKFLE</sequence>
<evidence type="ECO:0000313" key="3">
    <source>
        <dbReference type="Proteomes" id="UP000250266"/>
    </source>
</evidence>
<reference evidence="2 3" key="1">
    <citation type="journal article" date="2016" name="Nat. Commun.">
        <title>Ectomycorrhizal ecology is imprinted in the genome of the dominant symbiotic fungus Cenococcum geophilum.</title>
        <authorList>
            <consortium name="DOE Joint Genome Institute"/>
            <person name="Peter M."/>
            <person name="Kohler A."/>
            <person name="Ohm R.A."/>
            <person name="Kuo A."/>
            <person name="Krutzmann J."/>
            <person name="Morin E."/>
            <person name="Arend M."/>
            <person name="Barry K.W."/>
            <person name="Binder M."/>
            <person name="Choi C."/>
            <person name="Clum A."/>
            <person name="Copeland A."/>
            <person name="Grisel N."/>
            <person name="Haridas S."/>
            <person name="Kipfer T."/>
            <person name="LaButti K."/>
            <person name="Lindquist E."/>
            <person name="Lipzen A."/>
            <person name="Maire R."/>
            <person name="Meier B."/>
            <person name="Mihaltcheva S."/>
            <person name="Molinier V."/>
            <person name="Murat C."/>
            <person name="Poggeler S."/>
            <person name="Quandt C.A."/>
            <person name="Sperisen C."/>
            <person name="Tritt A."/>
            <person name="Tisserant E."/>
            <person name="Crous P.W."/>
            <person name="Henrissat B."/>
            <person name="Nehls U."/>
            <person name="Egli S."/>
            <person name="Spatafora J.W."/>
            <person name="Grigoriev I.V."/>
            <person name="Martin F.M."/>
        </authorList>
    </citation>
    <scope>NUCLEOTIDE SEQUENCE [LARGE SCALE GENOMIC DNA]</scope>
    <source>
        <strain evidence="2 3">CBS 459.81</strain>
    </source>
</reference>
<organism evidence="2 3">
    <name type="scientific">Lepidopterella palustris CBS 459.81</name>
    <dbReference type="NCBI Taxonomy" id="1314670"/>
    <lineage>
        <taxon>Eukaryota</taxon>
        <taxon>Fungi</taxon>
        <taxon>Dikarya</taxon>
        <taxon>Ascomycota</taxon>
        <taxon>Pezizomycotina</taxon>
        <taxon>Dothideomycetes</taxon>
        <taxon>Pleosporomycetidae</taxon>
        <taxon>Mytilinidiales</taxon>
        <taxon>Argynnaceae</taxon>
        <taxon>Lepidopterella</taxon>
    </lineage>
</organism>
<feature type="compositionally biased region" description="Polar residues" evidence="1">
    <location>
        <begin position="80"/>
        <end position="91"/>
    </location>
</feature>
<keyword evidence="3" id="KW-1185">Reference proteome</keyword>
<evidence type="ECO:0000313" key="2">
    <source>
        <dbReference type="EMBL" id="OCK77552.1"/>
    </source>
</evidence>
<dbReference type="Proteomes" id="UP000250266">
    <property type="component" value="Unassembled WGS sequence"/>
</dbReference>
<proteinExistence type="predicted"/>
<protein>
    <submittedName>
        <fullName evidence="2">Uncharacterized protein</fullName>
    </submittedName>
</protein>
<dbReference type="EMBL" id="KV745118">
    <property type="protein sequence ID" value="OCK77552.1"/>
    <property type="molecule type" value="Genomic_DNA"/>
</dbReference>
<evidence type="ECO:0000256" key="1">
    <source>
        <dbReference type="SAM" id="MobiDB-lite"/>
    </source>
</evidence>
<dbReference type="AlphaFoldDB" id="A0A8E2JCN6"/>
<feature type="region of interest" description="Disordered" evidence="1">
    <location>
        <begin position="26"/>
        <end position="91"/>
    </location>
</feature>